<evidence type="ECO:0000313" key="11">
    <source>
        <dbReference type="Proteomes" id="UP001597327"/>
    </source>
</evidence>
<dbReference type="CDD" id="cd16432">
    <property type="entry name" value="CheB_Rec"/>
    <property type="match status" value="1"/>
</dbReference>
<dbReference type="SMART" id="SM00448">
    <property type="entry name" value="REC"/>
    <property type="match status" value="1"/>
</dbReference>
<dbReference type="RefSeq" id="WP_149893516.1">
    <property type="nucleotide sequence ID" value="NZ_JBHUFA010000015.1"/>
</dbReference>
<keyword evidence="5 7" id="KW-0597">Phosphoprotein</keyword>
<dbReference type="Gene3D" id="3.40.50.180">
    <property type="entry name" value="Methylesterase CheB, C-terminal domain"/>
    <property type="match status" value="1"/>
</dbReference>
<dbReference type="PROSITE" id="PS50110">
    <property type="entry name" value="RESPONSE_REGULATORY"/>
    <property type="match status" value="1"/>
</dbReference>
<dbReference type="PANTHER" id="PTHR42872">
    <property type="entry name" value="PROTEIN-GLUTAMATE METHYLESTERASE/PROTEIN-GLUTAMINE GLUTAMINASE"/>
    <property type="match status" value="1"/>
</dbReference>
<dbReference type="Proteomes" id="UP001597327">
    <property type="component" value="Unassembled WGS sequence"/>
</dbReference>
<dbReference type="InterPro" id="IPR011006">
    <property type="entry name" value="CheY-like_superfamily"/>
</dbReference>
<protein>
    <recommendedName>
        <fullName evidence="5">Protein-glutamate methylesterase/protein-glutamine glutaminase</fullName>
        <ecNumber evidence="5">3.1.1.61</ecNumber>
        <ecNumber evidence="5">3.5.1.44</ecNumber>
    </recommendedName>
</protein>
<feature type="domain" description="Response regulatory" evidence="8">
    <location>
        <begin position="6"/>
        <end position="123"/>
    </location>
</feature>
<gene>
    <name evidence="5" type="primary">cheB</name>
    <name evidence="10" type="ORF">ACFSC7_17270</name>
</gene>
<evidence type="ECO:0000256" key="1">
    <source>
        <dbReference type="ARBA" id="ARBA00022490"/>
    </source>
</evidence>
<dbReference type="InterPro" id="IPR008248">
    <property type="entry name" value="CheB-like"/>
</dbReference>
<comment type="function">
    <text evidence="5">Involved in chemotaxis. Part of a chemotaxis signal transduction system that modulates chemotaxis in response to various stimuli. Catalyzes the demethylation of specific methylglutamate residues introduced into the chemoreceptors (methyl-accepting chemotaxis proteins or MCP) by CheR. Also mediates the irreversible deamidation of specific glutamine residues to glutamic acid.</text>
</comment>
<evidence type="ECO:0000256" key="2">
    <source>
        <dbReference type="ARBA" id="ARBA00022500"/>
    </source>
</evidence>
<comment type="catalytic activity">
    <reaction evidence="5">
        <text>L-glutaminyl-[protein] + H2O = L-glutamyl-[protein] + NH4(+)</text>
        <dbReference type="Rhea" id="RHEA:16441"/>
        <dbReference type="Rhea" id="RHEA-COMP:10207"/>
        <dbReference type="Rhea" id="RHEA-COMP:10208"/>
        <dbReference type="ChEBI" id="CHEBI:15377"/>
        <dbReference type="ChEBI" id="CHEBI:28938"/>
        <dbReference type="ChEBI" id="CHEBI:29973"/>
        <dbReference type="ChEBI" id="CHEBI:30011"/>
        <dbReference type="EC" id="3.5.1.44"/>
    </reaction>
</comment>
<evidence type="ECO:0000256" key="6">
    <source>
        <dbReference type="PROSITE-ProRule" id="PRU00050"/>
    </source>
</evidence>
<dbReference type="PROSITE" id="PS50122">
    <property type="entry name" value="CHEB"/>
    <property type="match status" value="1"/>
</dbReference>
<evidence type="ECO:0000256" key="5">
    <source>
        <dbReference type="HAMAP-Rule" id="MF_00099"/>
    </source>
</evidence>
<dbReference type="Gene3D" id="3.40.50.2300">
    <property type="match status" value="1"/>
</dbReference>
<evidence type="ECO:0000256" key="3">
    <source>
        <dbReference type="ARBA" id="ARBA00022801"/>
    </source>
</evidence>
<dbReference type="EC" id="3.5.1.44" evidence="5"/>
<comment type="caution">
    <text evidence="10">The sequence shown here is derived from an EMBL/GenBank/DDBJ whole genome shotgun (WGS) entry which is preliminary data.</text>
</comment>
<dbReference type="CDD" id="cd17541">
    <property type="entry name" value="REC_CheB-like"/>
    <property type="match status" value="1"/>
</dbReference>
<dbReference type="PIRSF" id="PIRSF000876">
    <property type="entry name" value="RR_chemtxs_CheB"/>
    <property type="match status" value="1"/>
</dbReference>
<organism evidence="10 11">
    <name type="scientific">Roseibium aestuarii</name>
    <dbReference type="NCBI Taxonomy" id="2600299"/>
    <lineage>
        <taxon>Bacteria</taxon>
        <taxon>Pseudomonadati</taxon>
        <taxon>Pseudomonadota</taxon>
        <taxon>Alphaproteobacteria</taxon>
        <taxon>Hyphomicrobiales</taxon>
        <taxon>Stappiaceae</taxon>
        <taxon>Roseibium</taxon>
    </lineage>
</organism>
<feature type="active site" evidence="5 6">
    <location>
        <position position="289"/>
    </location>
</feature>
<dbReference type="SUPFAM" id="SSF52738">
    <property type="entry name" value="Methylesterase CheB, C-terminal domain"/>
    <property type="match status" value="1"/>
</dbReference>
<dbReference type="InterPro" id="IPR000673">
    <property type="entry name" value="Sig_transdc_resp-reg_Me-estase"/>
</dbReference>
<evidence type="ECO:0000256" key="4">
    <source>
        <dbReference type="ARBA" id="ARBA00048267"/>
    </source>
</evidence>
<dbReference type="NCBIfam" id="NF009206">
    <property type="entry name" value="PRK12555.1"/>
    <property type="match status" value="1"/>
</dbReference>
<dbReference type="Pfam" id="PF01339">
    <property type="entry name" value="CheB_methylest"/>
    <property type="match status" value="1"/>
</dbReference>
<evidence type="ECO:0000259" key="8">
    <source>
        <dbReference type="PROSITE" id="PS50110"/>
    </source>
</evidence>
<dbReference type="PANTHER" id="PTHR42872:SF6">
    <property type="entry name" value="PROTEIN-GLUTAMATE METHYLESTERASE_PROTEIN-GLUTAMINE GLUTAMINASE"/>
    <property type="match status" value="1"/>
</dbReference>
<dbReference type="HAMAP" id="MF_00099">
    <property type="entry name" value="CheB_chemtxs"/>
    <property type="match status" value="1"/>
</dbReference>
<dbReference type="InterPro" id="IPR035909">
    <property type="entry name" value="CheB_C"/>
</dbReference>
<name>A0ABW4JZ52_9HYPH</name>
<comment type="subcellular location">
    <subcellularLocation>
        <location evidence="5">Cytoplasm</location>
    </subcellularLocation>
</comment>
<proteinExistence type="inferred from homology"/>
<comment type="PTM">
    <text evidence="5">Phosphorylated by CheA. Phosphorylation of the N-terminal regulatory domain activates the methylesterase activity.</text>
</comment>
<feature type="modified residue" description="4-aspartylphosphate" evidence="5 7">
    <location>
        <position position="57"/>
    </location>
</feature>
<evidence type="ECO:0000259" key="9">
    <source>
        <dbReference type="PROSITE" id="PS50122"/>
    </source>
</evidence>
<dbReference type="Pfam" id="PF00072">
    <property type="entry name" value="Response_reg"/>
    <property type="match status" value="1"/>
</dbReference>
<comment type="similarity">
    <text evidence="5">Belongs to the CheB family.</text>
</comment>
<reference evidence="11" key="1">
    <citation type="journal article" date="2019" name="Int. J. Syst. Evol. Microbiol.">
        <title>The Global Catalogue of Microorganisms (GCM) 10K type strain sequencing project: providing services to taxonomists for standard genome sequencing and annotation.</title>
        <authorList>
            <consortium name="The Broad Institute Genomics Platform"/>
            <consortium name="The Broad Institute Genome Sequencing Center for Infectious Disease"/>
            <person name="Wu L."/>
            <person name="Ma J."/>
        </authorList>
    </citation>
    <scope>NUCLEOTIDE SEQUENCE [LARGE SCALE GENOMIC DNA]</scope>
    <source>
        <strain evidence="11">JCM 3369</strain>
    </source>
</reference>
<sequence length="354" mass="37247">MSRRIRVLIVDDSALVRQMLTEMLSADPEVEVIGSASDPLFARTMIKELNPDVLTLDVEMPRMDGLNFLEKIMTLRPMPVVMVSSLTQKGAEAALRAMELGAVDIVAKPTIGLRDSFPLLQAELLAKIKAAAGARVRSRERAAEVARPASFSGHYKTTECIICIGASTGGVEALADVLRLMPGDAPAIAITQHMPASFTAKFASRLDSICAVRIAEARGGERMLPGHAYLAPGNQHLTVERSGANYVCRVGGTDPVSGHCPSVDVLFHSAARNVGVNAVGAILTGMGRDGAEGLKAIRQAGGATIGQNEATCVVYGMPRVAFELGAVERQVPLGGVAQAILEACAAKGSRAVRI</sequence>
<keyword evidence="3 5" id="KW-0378">Hydrolase</keyword>
<dbReference type="NCBIfam" id="NF001965">
    <property type="entry name" value="PRK00742.1"/>
    <property type="match status" value="1"/>
</dbReference>
<comment type="domain">
    <text evidence="5">Contains a C-terminal catalytic domain, and an N-terminal region which modulates catalytic activity.</text>
</comment>
<dbReference type="InterPro" id="IPR001789">
    <property type="entry name" value="Sig_transdc_resp-reg_receiver"/>
</dbReference>
<accession>A0ABW4JZ52</accession>
<feature type="active site" evidence="5 6">
    <location>
        <position position="167"/>
    </location>
</feature>
<keyword evidence="2 5" id="KW-0145">Chemotaxis</keyword>
<dbReference type="EC" id="3.1.1.61" evidence="5"/>
<dbReference type="EMBL" id="JBHUFA010000015">
    <property type="protein sequence ID" value="MFD1697270.1"/>
    <property type="molecule type" value="Genomic_DNA"/>
</dbReference>
<dbReference type="GO" id="GO:0008984">
    <property type="term" value="F:protein-glutamate methylesterase activity"/>
    <property type="evidence" value="ECO:0007669"/>
    <property type="project" value="UniProtKB-EC"/>
</dbReference>
<feature type="domain" description="CheB-type methylesterase" evidence="9">
    <location>
        <begin position="155"/>
        <end position="347"/>
    </location>
</feature>
<comment type="catalytic activity">
    <reaction evidence="4 5">
        <text>[protein]-L-glutamate 5-O-methyl ester + H2O = L-glutamyl-[protein] + methanol + H(+)</text>
        <dbReference type="Rhea" id="RHEA:23236"/>
        <dbReference type="Rhea" id="RHEA-COMP:10208"/>
        <dbReference type="Rhea" id="RHEA-COMP:10311"/>
        <dbReference type="ChEBI" id="CHEBI:15377"/>
        <dbReference type="ChEBI" id="CHEBI:15378"/>
        <dbReference type="ChEBI" id="CHEBI:17790"/>
        <dbReference type="ChEBI" id="CHEBI:29973"/>
        <dbReference type="ChEBI" id="CHEBI:82795"/>
        <dbReference type="EC" id="3.1.1.61"/>
    </reaction>
</comment>
<evidence type="ECO:0000313" key="10">
    <source>
        <dbReference type="EMBL" id="MFD1697270.1"/>
    </source>
</evidence>
<keyword evidence="1 5" id="KW-0963">Cytoplasm</keyword>
<evidence type="ECO:0000256" key="7">
    <source>
        <dbReference type="PROSITE-ProRule" id="PRU00169"/>
    </source>
</evidence>
<feature type="active site" evidence="5 6">
    <location>
        <position position="193"/>
    </location>
</feature>
<dbReference type="SUPFAM" id="SSF52172">
    <property type="entry name" value="CheY-like"/>
    <property type="match status" value="1"/>
</dbReference>
<keyword evidence="11" id="KW-1185">Reference proteome</keyword>